<accession>A0A0N9HQK3</accession>
<dbReference type="KEGG" id="kphy:AOZ06_08875"/>
<dbReference type="GO" id="GO:0004674">
    <property type="term" value="F:protein serine/threonine kinase activity"/>
    <property type="evidence" value="ECO:0007669"/>
    <property type="project" value="UniProtKB-KW"/>
</dbReference>
<dbReference type="InterPro" id="IPR008271">
    <property type="entry name" value="Ser/Thr_kinase_AS"/>
</dbReference>
<feature type="transmembrane region" description="Helical" evidence="8">
    <location>
        <begin position="321"/>
        <end position="341"/>
    </location>
</feature>
<dbReference type="PANTHER" id="PTHR43289:SF6">
    <property type="entry name" value="SERINE_THREONINE-PROTEIN KINASE NEKL-3"/>
    <property type="match status" value="1"/>
</dbReference>
<dbReference type="PROSITE" id="PS50011">
    <property type="entry name" value="PROTEIN_KINASE_DOM"/>
    <property type="match status" value="1"/>
</dbReference>
<dbReference type="Gene3D" id="1.10.510.10">
    <property type="entry name" value="Transferase(Phosphotransferase) domain 1"/>
    <property type="match status" value="1"/>
</dbReference>
<dbReference type="STRING" id="860235.AOZ06_08875"/>
<keyword evidence="5" id="KW-0418">Kinase</keyword>
<evidence type="ECO:0000256" key="1">
    <source>
        <dbReference type="ARBA" id="ARBA00012513"/>
    </source>
</evidence>
<dbReference type="PROSITE" id="PS00108">
    <property type="entry name" value="PROTEIN_KINASE_ST"/>
    <property type="match status" value="1"/>
</dbReference>
<dbReference type="SUPFAM" id="SSF56112">
    <property type="entry name" value="Protein kinase-like (PK-like)"/>
    <property type="match status" value="1"/>
</dbReference>
<keyword evidence="3" id="KW-0808">Transferase</keyword>
<evidence type="ECO:0000256" key="2">
    <source>
        <dbReference type="ARBA" id="ARBA00022527"/>
    </source>
</evidence>
<protein>
    <recommendedName>
        <fullName evidence="1">non-specific serine/threonine protein kinase</fullName>
        <ecNumber evidence="1">2.7.11.1</ecNumber>
    </recommendedName>
</protein>
<sequence length="522" mass="55896">MGVVWRAHDEYLHRDVAIKELRLDESADPSESEPAVRRVLREARAAAQLRHPGIVTVHDVVTDDGLPWIVMELIEGRSLADILDHDGPLPVEEVAQVGLQVLRALDAAHQRGILHRDVKPGNIMLDGDRVVLTDFGIAVIDGASALTGTGQLPGSPEYIAPERIDGHEATTAADMWSVGVTLYGAAVGRSPFKRKDIQSTLAAAASRDPDPDQRIGRLWPVIQGLLRKQPAERMTAVAAIDRLSTIAATLTPQGGPPRTVALADGLTWIDNAGSPVTDVDPTAPNTRTAPPPLMPVHPPAMPGDVTLDVGPVRPPNRKHGVLLGLGAAFVVAVVVVVITLASQSPPQGQHQSPQSPADVSPVPELALQEEKLGFQIQVPKAWTRSESQPGVQSDVTWTGARTNPDSGALQVQVRRDDANVRTSLVDYLSTLDNSNDKSRDNLGYTRIALEDHGKTADLEYEYTAASGGTVVHALTRAFTNDSGRLYVLTLTLYSNSAEAAQDGWKAAKPVRDAILGSFRITV</sequence>
<organism evidence="10 11">
    <name type="scientific">Kibdelosporangium phytohabitans</name>
    <dbReference type="NCBI Taxonomy" id="860235"/>
    <lineage>
        <taxon>Bacteria</taxon>
        <taxon>Bacillati</taxon>
        <taxon>Actinomycetota</taxon>
        <taxon>Actinomycetes</taxon>
        <taxon>Pseudonocardiales</taxon>
        <taxon>Pseudonocardiaceae</taxon>
        <taxon>Kibdelosporangium</taxon>
    </lineage>
</organism>
<dbReference type="InterPro" id="IPR011009">
    <property type="entry name" value="Kinase-like_dom_sf"/>
</dbReference>
<evidence type="ECO:0000256" key="6">
    <source>
        <dbReference type="ARBA" id="ARBA00022840"/>
    </source>
</evidence>
<dbReference type="Gene3D" id="3.40.1000.10">
    <property type="entry name" value="Mog1/PsbP, alpha/beta/alpha sandwich"/>
    <property type="match status" value="1"/>
</dbReference>
<dbReference type="GO" id="GO:0005524">
    <property type="term" value="F:ATP binding"/>
    <property type="evidence" value="ECO:0007669"/>
    <property type="project" value="UniProtKB-KW"/>
</dbReference>
<dbReference type="Proteomes" id="UP000063699">
    <property type="component" value="Chromosome"/>
</dbReference>
<keyword evidence="6" id="KW-0067">ATP-binding</keyword>
<dbReference type="Gene3D" id="3.30.200.20">
    <property type="entry name" value="Phosphorylase Kinase, domain 1"/>
    <property type="match status" value="1"/>
</dbReference>
<evidence type="ECO:0000313" key="10">
    <source>
        <dbReference type="EMBL" id="ALG07027.1"/>
    </source>
</evidence>
<dbReference type="InterPro" id="IPR000719">
    <property type="entry name" value="Prot_kinase_dom"/>
</dbReference>
<keyword evidence="4" id="KW-0547">Nucleotide-binding</keyword>
<feature type="region of interest" description="Disordered" evidence="7">
    <location>
        <begin position="383"/>
        <end position="404"/>
    </location>
</feature>
<evidence type="ECO:0000259" key="9">
    <source>
        <dbReference type="PROSITE" id="PS50011"/>
    </source>
</evidence>
<keyword evidence="11" id="KW-1185">Reference proteome</keyword>
<evidence type="ECO:0000256" key="4">
    <source>
        <dbReference type="ARBA" id="ARBA00022741"/>
    </source>
</evidence>
<evidence type="ECO:0000256" key="7">
    <source>
        <dbReference type="SAM" id="MobiDB-lite"/>
    </source>
</evidence>
<dbReference type="PANTHER" id="PTHR43289">
    <property type="entry name" value="MITOGEN-ACTIVATED PROTEIN KINASE KINASE KINASE 20-RELATED"/>
    <property type="match status" value="1"/>
</dbReference>
<dbReference type="EMBL" id="CP012752">
    <property type="protein sequence ID" value="ALG07027.1"/>
    <property type="molecule type" value="Genomic_DNA"/>
</dbReference>
<keyword evidence="8" id="KW-0472">Membrane</keyword>
<gene>
    <name evidence="10" type="ORF">AOZ06_08875</name>
</gene>
<dbReference type="SMART" id="SM00220">
    <property type="entry name" value="S_TKc"/>
    <property type="match status" value="1"/>
</dbReference>
<dbReference type="Pfam" id="PF00069">
    <property type="entry name" value="Pkinase"/>
    <property type="match status" value="1"/>
</dbReference>
<keyword evidence="2" id="KW-0723">Serine/threonine-protein kinase</keyword>
<name>A0A0N9HQK3_9PSEU</name>
<feature type="domain" description="Protein kinase" evidence="9">
    <location>
        <begin position="1"/>
        <end position="246"/>
    </location>
</feature>
<dbReference type="AlphaFoldDB" id="A0A0N9HQK3"/>
<evidence type="ECO:0000256" key="3">
    <source>
        <dbReference type="ARBA" id="ARBA00022679"/>
    </source>
</evidence>
<dbReference type="EC" id="2.7.11.1" evidence="1"/>
<dbReference type="CDD" id="cd14014">
    <property type="entry name" value="STKc_PknB_like"/>
    <property type="match status" value="1"/>
</dbReference>
<evidence type="ECO:0000256" key="8">
    <source>
        <dbReference type="SAM" id="Phobius"/>
    </source>
</evidence>
<reference evidence="10 11" key="1">
    <citation type="submission" date="2015-07" db="EMBL/GenBank/DDBJ databases">
        <title>Genome sequencing of Kibdelosporangium phytohabitans.</title>
        <authorList>
            <person name="Qin S."/>
            <person name="Xing K."/>
        </authorList>
    </citation>
    <scope>NUCLEOTIDE SEQUENCE [LARGE SCALE GENOMIC DNA]</scope>
    <source>
        <strain evidence="10 11">KLBMP1111</strain>
    </source>
</reference>
<keyword evidence="8" id="KW-0812">Transmembrane</keyword>
<proteinExistence type="predicted"/>
<keyword evidence="8" id="KW-1133">Transmembrane helix</keyword>
<evidence type="ECO:0000313" key="11">
    <source>
        <dbReference type="Proteomes" id="UP000063699"/>
    </source>
</evidence>
<feature type="compositionally biased region" description="Polar residues" evidence="7">
    <location>
        <begin position="384"/>
        <end position="404"/>
    </location>
</feature>
<evidence type="ECO:0000256" key="5">
    <source>
        <dbReference type="ARBA" id="ARBA00022777"/>
    </source>
</evidence>